<accession>A0A317PLF1</accession>
<keyword evidence="1" id="KW-0732">Signal</keyword>
<feature type="domain" description="Cell wall hydrolase SleB" evidence="2">
    <location>
        <begin position="261"/>
        <end position="371"/>
    </location>
</feature>
<comment type="caution">
    <text evidence="3">The sequence shown here is derived from an EMBL/GenBank/DDBJ whole genome shotgun (WGS) entry which is preliminary data.</text>
</comment>
<dbReference type="RefSeq" id="WP_110031548.1">
    <property type="nucleotide sequence ID" value="NZ_QGTR01000002.1"/>
</dbReference>
<evidence type="ECO:0000313" key="4">
    <source>
        <dbReference type="Proteomes" id="UP000246352"/>
    </source>
</evidence>
<feature type="signal peptide" evidence="1">
    <location>
        <begin position="1"/>
        <end position="26"/>
    </location>
</feature>
<gene>
    <name evidence="3" type="ORF">DFR52_102449</name>
</gene>
<organism evidence="3 4">
    <name type="scientific">Hoeflea marina</name>
    <dbReference type="NCBI Taxonomy" id="274592"/>
    <lineage>
        <taxon>Bacteria</taxon>
        <taxon>Pseudomonadati</taxon>
        <taxon>Pseudomonadota</taxon>
        <taxon>Alphaproteobacteria</taxon>
        <taxon>Hyphomicrobiales</taxon>
        <taxon>Rhizobiaceae</taxon>
        <taxon>Hoeflea</taxon>
    </lineage>
</organism>
<dbReference type="Proteomes" id="UP000246352">
    <property type="component" value="Unassembled WGS sequence"/>
</dbReference>
<keyword evidence="4" id="KW-1185">Reference proteome</keyword>
<dbReference type="Gene3D" id="1.10.10.2520">
    <property type="entry name" value="Cell wall hydrolase SleB, domain 1"/>
    <property type="match status" value="1"/>
</dbReference>
<reference evidence="3 4" key="1">
    <citation type="submission" date="2018-05" db="EMBL/GenBank/DDBJ databases">
        <title>Genomic Encyclopedia of Type Strains, Phase IV (KMG-IV): sequencing the most valuable type-strain genomes for metagenomic binning, comparative biology and taxonomic classification.</title>
        <authorList>
            <person name="Goeker M."/>
        </authorList>
    </citation>
    <scope>NUCLEOTIDE SEQUENCE [LARGE SCALE GENOMIC DNA]</scope>
    <source>
        <strain evidence="3 4">DSM 16791</strain>
    </source>
</reference>
<name>A0A317PLF1_9HYPH</name>
<protein>
    <submittedName>
        <fullName evidence="3">Spore germination cell wall hydrolase CwlJ-like protein</fullName>
    </submittedName>
</protein>
<proteinExistence type="predicted"/>
<evidence type="ECO:0000259" key="2">
    <source>
        <dbReference type="Pfam" id="PF07486"/>
    </source>
</evidence>
<dbReference type="InterPro" id="IPR011105">
    <property type="entry name" value="Cell_wall_hydrolase_SleB"/>
</dbReference>
<evidence type="ECO:0000256" key="1">
    <source>
        <dbReference type="SAM" id="SignalP"/>
    </source>
</evidence>
<dbReference type="InterPro" id="IPR042047">
    <property type="entry name" value="SleB_dom1"/>
</dbReference>
<evidence type="ECO:0000313" key="3">
    <source>
        <dbReference type="EMBL" id="PWW01785.1"/>
    </source>
</evidence>
<feature type="chain" id="PRO_5016238723" evidence="1">
    <location>
        <begin position="27"/>
        <end position="379"/>
    </location>
</feature>
<dbReference type="GO" id="GO:0016787">
    <property type="term" value="F:hydrolase activity"/>
    <property type="evidence" value="ECO:0007669"/>
    <property type="project" value="UniProtKB-KW"/>
</dbReference>
<sequence>MYRRLSAPLVLGLVAFLSTPTVTSFADMTAMLGGGGSGEARWKTHLTASPMGSVENAQLDFVDPILTNSTVSGAGLKLPNGDRIAFTGKIGAADPRPDSERVTRSQKKGRVISVAPVSPPKDFSAGSVLERQSSLMRPAFDLTTPMKFLKTTIRGKEIEIATAFYRKGPRAVSSRVPAMLADLVTNRNADILATAYAPPAPDYARQSPFASILREEDRRGRFLPPIGKDDHNWAGTALPPLAFSASEQRCLAAGIYFEARGESVKGQAAVAQVILNRVRNPTYPNTICGVVYQNDSWRNRCQFSFACDGIKDRVKSPSHWNMAEEIALATTAGKIWLPEVGSATHYHASYVNPPWARTMRKVGRIGLHLFYVTYGGGWS</sequence>
<dbReference type="AlphaFoldDB" id="A0A317PLF1"/>
<dbReference type="Pfam" id="PF07486">
    <property type="entry name" value="Hydrolase_2"/>
    <property type="match status" value="1"/>
</dbReference>
<dbReference type="EMBL" id="QGTR01000002">
    <property type="protein sequence ID" value="PWW01785.1"/>
    <property type="molecule type" value="Genomic_DNA"/>
</dbReference>
<keyword evidence="3" id="KW-0378">Hydrolase</keyword>
<dbReference type="OrthoDB" id="9785345at2"/>